<organism evidence="1 2">
    <name type="scientific">Trichothecium roseum</name>
    <dbReference type="NCBI Taxonomy" id="47278"/>
    <lineage>
        <taxon>Eukaryota</taxon>
        <taxon>Fungi</taxon>
        <taxon>Dikarya</taxon>
        <taxon>Ascomycota</taxon>
        <taxon>Pezizomycotina</taxon>
        <taxon>Sordariomycetes</taxon>
        <taxon>Hypocreomycetidae</taxon>
        <taxon>Hypocreales</taxon>
        <taxon>Hypocreales incertae sedis</taxon>
        <taxon>Trichothecium</taxon>
    </lineage>
</organism>
<accession>A0ACC0V1N5</accession>
<reference evidence="1" key="1">
    <citation type="submission" date="2022-10" db="EMBL/GenBank/DDBJ databases">
        <title>Complete Genome of Trichothecium roseum strain YXFP-22015, a Plant Pathogen Isolated from Citrus.</title>
        <authorList>
            <person name="Wang Y."/>
            <person name="Zhu L."/>
        </authorList>
    </citation>
    <scope>NUCLEOTIDE SEQUENCE</scope>
    <source>
        <strain evidence="1">YXFP-22015</strain>
    </source>
</reference>
<evidence type="ECO:0000313" key="1">
    <source>
        <dbReference type="EMBL" id="KAI9899685.1"/>
    </source>
</evidence>
<name>A0ACC0V1N5_9HYPO</name>
<dbReference type="Proteomes" id="UP001163324">
    <property type="component" value="Chromosome 5"/>
</dbReference>
<dbReference type="EMBL" id="CM047944">
    <property type="protein sequence ID" value="KAI9899685.1"/>
    <property type="molecule type" value="Genomic_DNA"/>
</dbReference>
<proteinExistence type="predicted"/>
<sequence length="427" mass="48332">MPCITSNPFTPRAEDIAPNPHAGAGGLFIPPWYKPVVPTLPEFATACVIWGFSLGLSTFAGIRASVQTVRQWRRVRKVTLYMVLIWLELLSSTAIGGITYGYLRNTIAPSFWLFGGIIFIWTFQVHCTLQIIINRISLVALDRSFVRRLKWGVFVLVLLVNIAVACIWIPAQLQISHRYVVINDYWDHSEKILLAVVDVALNLYFIYLVRSSLIAYGLVKYVRLYRYNVAMIMISMTMDVLIIGMMSLRNNFFYVFFHPFAYLVKLHIELLMADLIVKIVKASAQTRFCTCGVHEHEKRMFDNGVRLNSIASSHMAPTTGRFNRMKELRQFRARFRSGGNDDNNTNTNDGINADQPEVPLPVAPLPAFHMPEYPYTAEQRAEGFADIIPLDVSTSTMTNAESAMAERVSLSMLGCTHHGADEDEIHV</sequence>
<protein>
    <submittedName>
        <fullName evidence="1">Uncharacterized protein</fullName>
    </submittedName>
</protein>
<evidence type="ECO:0000313" key="2">
    <source>
        <dbReference type="Proteomes" id="UP001163324"/>
    </source>
</evidence>
<comment type="caution">
    <text evidence="1">The sequence shown here is derived from an EMBL/GenBank/DDBJ whole genome shotgun (WGS) entry which is preliminary data.</text>
</comment>
<keyword evidence="2" id="KW-1185">Reference proteome</keyword>
<gene>
    <name evidence="1" type="ORF">N3K66_006146</name>
</gene>